<dbReference type="GO" id="GO:0045254">
    <property type="term" value="C:pyruvate dehydrogenase complex"/>
    <property type="evidence" value="ECO:0007669"/>
    <property type="project" value="EnsemblFungi"/>
</dbReference>
<dbReference type="PROSITE" id="PS51826">
    <property type="entry name" value="PSBD"/>
    <property type="match status" value="1"/>
</dbReference>
<feature type="domain" description="Lipoyl-binding" evidence="10">
    <location>
        <begin position="29"/>
        <end position="105"/>
    </location>
</feature>
<evidence type="ECO:0000256" key="6">
    <source>
        <dbReference type="ARBA" id="ARBA00059875"/>
    </source>
</evidence>
<reference evidence="12 13" key="1">
    <citation type="submission" date="2016-03" db="EMBL/GenBank/DDBJ databases">
        <authorList>
            <person name="Devillers H."/>
        </authorList>
    </citation>
    <scope>NUCLEOTIDE SEQUENCE [LARGE SCALE GENOMIC DNA]</scope>
    <source>
        <strain evidence="12">CBS 10888</strain>
    </source>
</reference>
<dbReference type="InterPro" id="IPR036625">
    <property type="entry name" value="E3-bd_dom_sf"/>
</dbReference>
<dbReference type="Gene3D" id="2.40.50.100">
    <property type="match status" value="1"/>
</dbReference>
<evidence type="ECO:0000313" key="12">
    <source>
        <dbReference type="EMBL" id="SCU91459.1"/>
    </source>
</evidence>
<evidence type="ECO:0000256" key="3">
    <source>
        <dbReference type="ARBA" id="ARBA00022823"/>
    </source>
</evidence>
<dbReference type="EMBL" id="LT598458">
    <property type="protein sequence ID" value="SCU91459.1"/>
    <property type="molecule type" value="Genomic_DNA"/>
</dbReference>
<evidence type="ECO:0000256" key="7">
    <source>
        <dbReference type="ARBA" id="ARBA00065810"/>
    </source>
</evidence>
<comment type="subcellular location">
    <subcellularLocation>
        <location evidence="1">Mitochondrion matrix</location>
    </subcellularLocation>
</comment>
<accession>A0A1G4JLL1</accession>
<dbReference type="InterPro" id="IPR004167">
    <property type="entry name" value="PSBD"/>
</dbReference>
<evidence type="ECO:0000259" key="11">
    <source>
        <dbReference type="PROSITE" id="PS51826"/>
    </source>
</evidence>
<dbReference type="STRING" id="1266660.A0A1G4JLL1"/>
<dbReference type="SUPFAM" id="SSF51230">
    <property type="entry name" value="Single hybrid motif"/>
    <property type="match status" value="1"/>
</dbReference>
<evidence type="ECO:0000256" key="4">
    <source>
        <dbReference type="ARBA" id="ARBA00022946"/>
    </source>
</evidence>
<dbReference type="Pfam" id="PF02817">
    <property type="entry name" value="E3_binding"/>
    <property type="match status" value="1"/>
</dbReference>
<dbReference type="GO" id="GO:0005759">
    <property type="term" value="C:mitochondrial matrix"/>
    <property type="evidence" value="ECO:0007669"/>
    <property type="project" value="UniProtKB-SubCell"/>
</dbReference>
<dbReference type="InterPro" id="IPR000089">
    <property type="entry name" value="Biotin_lipoyl"/>
</dbReference>
<feature type="compositionally biased region" description="Polar residues" evidence="9">
    <location>
        <begin position="162"/>
        <end position="171"/>
    </location>
</feature>
<evidence type="ECO:0000256" key="9">
    <source>
        <dbReference type="SAM" id="MobiDB-lite"/>
    </source>
</evidence>
<dbReference type="PROSITE" id="PS50968">
    <property type="entry name" value="BIOTINYL_LIPOYL"/>
    <property type="match status" value="1"/>
</dbReference>
<evidence type="ECO:0000259" key="10">
    <source>
        <dbReference type="PROSITE" id="PS50968"/>
    </source>
</evidence>
<dbReference type="PANTHER" id="PTHR23151:SF82">
    <property type="entry name" value="PYRUVATE DEHYDROGENASE COMPLEX PROTEIN X COMPONENT, MITOCHONDRIAL"/>
    <property type="match status" value="1"/>
</dbReference>
<dbReference type="FunFam" id="2.40.50.100:FF:000010">
    <property type="entry name" value="Acetyltransferase component of pyruvate dehydrogenase complex"/>
    <property type="match status" value="1"/>
</dbReference>
<comment type="function">
    <text evidence="6">Required for anchoring dihydrolipoamide dehydrogenase (E3) to the dihydrolipoamide transacetylase (E2) core of the pyruvate dehydrogenase complexes of eukaryotes. This specific binding is essential for a functional PDH complex.</text>
</comment>
<dbReference type="SUPFAM" id="SSF47005">
    <property type="entry name" value="Peripheral subunit-binding domain of 2-oxo acid dehydrogenase complex"/>
    <property type="match status" value="1"/>
</dbReference>
<dbReference type="GO" id="GO:0005198">
    <property type="term" value="F:structural molecule activity"/>
    <property type="evidence" value="ECO:0007669"/>
    <property type="project" value="EnsemblFungi"/>
</dbReference>
<dbReference type="Pfam" id="PF00364">
    <property type="entry name" value="Biotin_lipoyl"/>
    <property type="match status" value="1"/>
</dbReference>
<comment type="similarity">
    <text evidence="2">Belongs to the 2-oxoacid dehydrogenase family.</text>
</comment>
<feature type="domain" description="Peripheral subunit-binding (PSBD)" evidence="11">
    <location>
        <begin position="174"/>
        <end position="215"/>
    </location>
</feature>
<dbReference type="CDD" id="cd06849">
    <property type="entry name" value="lipoyl_domain"/>
    <property type="match status" value="1"/>
</dbReference>
<dbReference type="Gene3D" id="4.10.320.10">
    <property type="entry name" value="E3-binding domain"/>
    <property type="match status" value="1"/>
</dbReference>
<dbReference type="GO" id="GO:0006086">
    <property type="term" value="P:pyruvate decarboxylation to acetyl-CoA"/>
    <property type="evidence" value="ECO:0007669"/>
    <property type="project" value="EnsemblFungi"/>
</dbReference>
<evidence type="ECO:0000313" key="13">
    <source>
        <dbReference type="Proteomes" id="UP000190274"/>
    </source>
</evidence>
<dbReference type="GO" id="GO:0004742">
    <property type="term" value="F:dihydrolipoyllysine-residue acetyltransferase activity"/>
    <property type="evidence" value="ECO:0007669"/>
    <property type="project" value="TreeGrafter"/>
</dbReference>
<feature type="compositionally biased region" description="Basic and acidic residues" evidence="9">
    <location>
        <begin position="122"/>
        <end position="141"/>
    </location>
</feature>
<keyword evidence="4" id="KW-0809">Transit peptide</keyword>
<evidence type="ECO:0000256" key="8">
    <source>
        <dbReference type="ARBA" id="ARBA00083110"/>
    </source>
</evidence>
<dbReference type="InterPro" id="IPR003016">
    <property type="entry name" value="2-oxoA_DH_lipoyl-BS"/>
</dbReference>
<dbReference type="PANTHER" id="PTHR23151">
    <property type="entry name" value="DIHYDROLIPOAMIDE ACETYL/SUCCINYL-TRANSFERASE-RELATED"/>
    <property type="match status" value="1"/>
</dbReference>
<dbReference type="PROSITE" id="PS00189">
    <property type="entry name" value="LIPOYL"/>
    <property type="match status" value="1"/>
</dbReference>
<comment type="subunit">
    <text evidence="7">Eukaryotic pyruvate dehydrogenase (PDH) complexes are organized as a core consisting of the oligomeric dihydrolipoamide acetyl-transferase (E2), around which are arranged multiple copies of pyruvate dehydrogenase (E1), dihydrolipoamide dehydrogenase (E3) and protein X (E3BP) bound by non-covalent bonds.</text>
</comment>
<keyword evidence="5" id="KW-0496">Mitochondrion</keyword>
<dbReference type="InterPro" id="IPR011053">
    <property type="entry name" value="Single_hybrid_motif"/>
</dbReference>
<dbReference type="OrthoDB" id="202158at2759"/>
<sequence>MPFRSILKVPVGRLTSVRGLHAGQQLLKAQVFAMPAMSPTMEKGGIVEWKFKVGESFSAGDVLLEVETDKSQIDVEAQDDGKMAKIIVDNGAKDVNVGEVIAYLAEPEDDLASLELPSPDSSSKKEASSKKEENTNKKETAAEPAPKAVPSTKKPAASSSSGTRASEQANPSQVLLPSVQILLHENNISAEDAIQKIPASGPNGRILKGDVLSYVGKVSQDAASKLTQYIKKFEKLDLSNIELKAPEPKQAIKSEAPGPVKPQPVVLSEQLYLKTAQNVSLEQFAKSLRAYINEAKYLSHDQPVANSHSDHYDHLFEELITPEPTQPRFQVSYDLIPTSVRDLTPQQHDDIFDLLAGPSNLSTKVDTNLQVEQSNEYLVDLKVTVSDKFGDANIKAQRFVDYVRDLETSPEN</sequence>
<evidence type="ECO:0000256" key="1">
    <source>
        <dbReference type="ARBA" id="ARBA00004305"/>
    </source>
</evidence>
<feature type="region of interest" description="Disordered" evidence="9">
    <location>
        <begin position="112"/>
        <end position="171"/>
    </location>
</feature>
<organism evidence="12 13">
    <name type="scientific">Lachancea dasiensis</name>
    <dbReference type="NCBI Taxonomy" id="1072105"/>
    <lineage>
        <taxon>Eukaryota</taxon>
        <taxon>Fungi</taxon>
        <taxon>Dikarya</taxon>
        <taxon>Ascomycota</taxon>
        <taxon>Saccharomycotina</taxon>
        <taxon>Saccharomycetes</taxon>
        <taxon>Saccharomycetales</taxon>
        <taxon>Saccharomycetaceae</taxon>
        <taxon>Lachancea</taxon>
    </lineage>
</organism>
<evidence type="ECO:0000256" key="2">
    <source>
        <dbReference type="ARBA" id="ARBA00007317"/>
    </source>
</evidence>
<dbReference type="InterPro" id="IPR045257">
    <property type="entry name" value="E2/Pdx1"/>
</dbReference>
<evidence type="ECO:0000256" key="5">
    <source>
        <dbReference type="ARBA" id="ARBA00023128"/>
    </source>
</evidence>
<protein>
    <recommendedName>
        <fullName evidence="8">Dihydrolipoamide dehydrogenase-binding protein of pyruvate dehydrogenase complex</fullName>
    </recommendedName>
</protein>
<dbReference type="AlphaFoldDB" id="A0A1G4JLL1"/>
<dbReference type="FunFam" id="4.10.320.10:FF:000017">
    <property type="entry name" value="Pyruvate dehydrogenase complex protein X component, mitochondrial"/>
    <property type="match status" value="1"/>
</dbReference>
<name>A0A1G4JLL1_9SACH</name>
<feature type="compositionally biased region" description="Low complexity" evidence="9">
    <location>
        <begin position="142"/>
        <end position="161"/>
    </location>
</feature>
<proteinExistence type="inferred from homology"/>
<dbReference type="Proteomes" id="UP000190274">
    <property type="component" value="Chromosome F"/>
</dbReference>
<gene>
    <name evidence="12" type="ORF">LADA_0F10088G</name>
</gene>
<keyword evidence="13" id="KW-1185">Reference proteome</keyword>
<keyword evidence="3" id="KW-0450">Lipoyl</keyword>